<protein>
    <recommendedName>
        <fullName evidence="5">N-acetylglucosaminyldiphosphoundecaprenol N-acetyl-beta-D-mannosaminyltransferase</fullName>
        <ecNumber evidence="5">2.4.1.187</ecNumber>
    </recommendedName>
    <alternativeName>
        <fullName evidence="5">N-acetylmannosaminyltransferase</fullName>
    </alternativeName>
    <alternativeName>
        <fullName evidence="5">UDP-N-acetylmannosamine transferase</fullName>
    </alternativeName>
    <alternativeName>
        <fullName evidence="5">UDP-N-acetylmannosamine:N-acetylglucosaminyl pyrophosphorylundecaprenol N-acetylmannosaminyltransferase</fullName>
    </alternativeName>
</protein>
<gene>
    <name evidence="6" type="ORF">FPZ44_16960</name>
</gene>
<dbReference type="Pfam" id="PF03808">
    <property type="entry name" value="Glyco_tran_WecG"/>
    <property type="match status" value="1"/>
</dbReference>
<dbReference type="InterPro" id="IPR004629">
    <property type="entry name" value="WecG_TagA_CpsF"/>
</dbReference>
<comment type="caution">
    <text evidence="6">The sequence shown here is derived from an EMBL/GenBank/DDBJ whole genome shotgun (WGS) entry which is preliminary data.</text>
</comment>
<dbReference type="PANTHER" id="PTHR34136">
    <property type="match status" value="1"/>
</dbReference>
<dbReference type="PANTHER" id="PTHR34136:SF1">
    <property type="entry name" value="UDP-N-ACETYL-D-MANNOSAMINURONIC ACID TRANSFERASE"/>
    <property type="match status" value="1"/>
</dbReference>
<keyword evidence="1 5" id="KW-0328">Glycosyltransferase</keyword>
<dbReference type="NCBIfam" id="TIGR00696">
    <property type="entry name" value="wecG_tagA_cpsF"/>
    <property type="match status" value="1"/>
</dbReference>
<dbReference type="GO" id="GO:0019350">
    <property type="term" value="P:teichoic acid biosynthetic process"/>
    <property type="evidence" value="ECO:0007669"/>
    <property type="project" value="UniProtKB-UniRule"/>
</dbReference>
<reference evidence="6 7" key="1">
    <citation type="submission" date="2019-07" db="EMBL/GenBank/DDBJ databases">
        <authorList>
            <person name="Kim J."/>
        </authorList>
    </citation>
    <scope>NUCLEOTIDE SEQUENCE [LARGE SCALE GENOMIC DNA]</scope>
    <source>
        <strain evidence="6 7">N4</strain>
    </source>
</reference>
<evidence type="ECO:0000256" key="2">
    <source>
        <dbReference type="ARBA" id="ARBA00022679"/>
    </source>
</evidence>
<keyword evidence="4 5" id="KW-0961">Cell wall biogenesis/degradation</keyword>
<dbReference type="EMBL" id="VNJK01000002">
    <property type="protein sequence ID" value="TVX89841.1"/>
    <property type="molecule type" value="Genomic_DNA"/>
</dbReference>
<accession>A0A559IQC9</accession>
<dbReference type="RefSeq" id="WP_144992716.1">
    <property type="nucleotide sequence ID" value="NZ_VNJK01000002.1"/>
</dbReference>
<dbReference type="CDD" id="cd06533">
    <property type="entry name" value="Glyco_transf_WecG_TagA"/>
    <property type="match status" value="1"/>
</dbReference>
<dbReference type="AlphaFoldDB" id="A0A559IQC9"/>
<evidence type="ECO:0000313" key="6">
    <source>
        <dbReference type="EMBL" id="TVX89841.1"/>
    </source>
</evidence>
<keyword evidence="7" id="KW-1185">Reference proteome</keyword>
<dbReference type="UniPathway" id="UPA00632"/>
<keyword evidence="3 5" id="KW-0777">Teichoic acid biosynthesis</keyword>
<dbReference type="OrthoDB" id="9771846at2"/>
<dbReference type="HAMAP" id="MF_02070">
    <property type="entry name" value="TagA_TarA"/>
    <property type="match status" value="1"/>
</dbReference>
<organism evidence="6 7">
    <name type="scientific">Paenibacillus agilis</name>
    <dbReference type="NCBI Taxonomy" id="3020863"/>
    <lineage>
        <taxon>Bacteria</taxon>
        <taxon>Bacillati</taxon>
        <taxon>Bacillota</taxon>
        <taxon>Bacilli</taxon>
        <taxon>Bacillales</taxon>
        <taxon>Paenibacillaceae</taxon>
        <taxon>Paenibacillus</taxon>
    </lineage>
</organism>
<keyword evidence="2 5" id="KW-0808">Transferase</keyword>
<dbReference type="GO" id="GO:0071555">
    <property type="term" value="P:cell wall organization"/>
    <property type="evidence" value="ECO:0007669"/>
    <property type="project" value="UniProtKB-KW"/>
</dbReference>
<comment type="similarity">
    <text evidence="5">Belongs to the glycosyltransferase 26 family. TagA/TarA subfamily.</text>
</comment>
<dbReference type="GO" id="GO:0047244">
    <property type="term" value="F:N-acetylglucosaminyldiphosphoundecaprenol N-acetyl-beta-D-mannosaminyltransferase activity"/>
    <property type="evidence" value="ECO:0007669"/>
    <property type="project" value="UniProtKB-UniRule"/>
</dbReference>
<evidence type="ECO:0000256" key="1">
    <source>
        <dbReference type="ARBA" id="ARBA00022676"/>
    </source>
</evidence>
<evidence type="ECO:0000256" key="5">
    <source>
        <dbReference type="HAMAP-Rule" id="MF_02070"/>
    </source>
</evidence>
<evidence type="ECO:0000256" key="3">
    <source>
        <dbReference type="ARBA" id="ARBA00022944"/>
    </source>
</evidence>
<comment type="function">
    <text evidence="5">Catalyzes the conversion of GlcNAc-PP-undecaprenol into ManNAc-GlcNAc-PP-undecaprenol, the first committed lipid intermediate in the de novo synthesis of teichoic acid.</text>
</comment>
<evidence type="ECO:0000313" key="7">
    <source>
        <dbReference type="Proteomes" id="UP000318102"/>
    </source>
</evidence>
<comment type="pathway">
    <text evidence="5">Cell wall biogenesis; teichoic acid biosynthesis.</text>
</comment>
<comment type="catalytic activity">
    <reaction evidence="5">
        <text>UDP-N-acetyl-alpha-D-mannosamine + N-acetyl-alpha-D-glucosaminyl-di-trans,octa-cis-undecaprenyl diphosphate = N-acetyl-beta-D-mannosaminyl-(1-&gt;4)-N-acetyl-alpha-D-glucosaminyl di-trans,octa-cis-undecaprenyl diphosphate + UDP + H(+)</text>
        <dbReference type="Rhea" id="RHEA:16053"/>
        <dbReference type="ChEBI" id="CHEBI:15378"/>
        <dbReference type="ChEBI" id="CHEBI:58223"/>
        <dbReference type="ChEBI" id="CHEBI:62959"/>
        <dbReference type="ChEBI" id="CHEBI:68623"/>
        <dbReference type="ChEBI" id="CHEBI:132210"/>
        <dbReference type="EC" id="2.4.1.187"/>
    </reaction>
</comment>
<sequence length="251" mass="28798">MNPTRDYATVSIYGVPFSKMTMKETVDWMASAIADRRPTHVITANPIILMNAIENEHHMRIMEQADIIVADGTGIVWAADYIGDPLQERVTGFDLLYELMKVGNDKGWKVYMLGAAPEVIEAAASRLQQLYPGVQIVGCRDGFFTEKEDEAVINDIVQAQPDLLFVARGAETQEPWIARYREQLNVPIMMGVGGSFDVISGKLKRAPKWMRSLRLEWFYRLMKEPWRYKRMLALPRFVWKVVRDKGKVKKK</sequence>
<dbReference type="InterPro" id="IPR034714">
    <property type="entry name" value="TagA_TarA"/>
</dbReference>
<dbReference type="EC" id="2.4.1.187" evidence="5"/>
<evidence type="ECO:0000256" key="4">
    <source>
        <dbReference type="ARBA" id="ARBA00023316"/>
    </source>
</evidence>
<name>A0A559IQC9_9BACL</name>
<dbReference type="Proteomes" id="UP000318102">
    <property type="component" value="Unassembled WGS sequence"/>
</dbReference>
<proteinExistence type="inferred from homology"/>